<dbReference type="Gene3D" id="3.40.50.300">
    <property type="entry name" value="P-loop containing nucleotide triphosphate hydrolases"/>
    <property type="match status" value="2"/>
</dbReference>
<dbReference type="OrthoDB" id="9758751at2"/>
<dbReference type="InterPro" id="IPR033186">
    <property type="entry name" value="HerA_C"/>
</dbReference>
<accession>A0A7L4UNW8</accession>
<keyword evidence="3" id="KW-1185">Reference proteome</keyword>
<dbReference type="PANTHER" id="PTHR30121:SF6">
    <property type="entry name" value="SLR6007 PROTEIN"/>
    <property type="match status" value="1"/>
</dbReference>
<gene>
    <name evidence="2" type="ORF">C7377_1143</name>
</gene>
<dbReference type="PANTHER" id="PTHR30121">
    <property type="entry name" value="UNCHARACTERIZED PROTEIN YJGR-RELATED"/>
    <property type="match status" value="1"/>
</dbReference>
<evidence type="ECO:0000313" key="3">
    <source>
        <dbReference type="Proteomes" id="UP000251835"/>
    </source>
</evidence>
<evidence type="ECO:0000313" key="2">
    <source>
        <dbReference type="EMBL" id="PVX50825.1"/>
    </source>
</evidence>
<sequence>MNTIESFKAHIDKGNTFKGESLILGTAMLEGKPVQSTHVKVPLKTLNRHGLISGATGTGKTKSLQVLAEQMSLHGIPTLLMDMKGDLSGMAAEGSNNKHIEWRHGEIGIPYQPERLPVELFTLTDHKGVRLRSTITEFGPTLLSKILGLNATQQGIVAVVFKYCDDQKLPLIDLNDLKKVLSFMIEEGKKEIKAEYGSISKASVSTILRKVIELEQQKADVFFGERSFDPQDLLTTTYDGKGTVSIIRLADIQDKPKLFSTFMLSLLAEVYETFPEEGDLDKPKLAIFIDEAHLVFKNASKELQEQIESIIKLIRSKGVGIFFCTQNPTDIPDAVLSQLGLKIQHALRAFTAKDRENIRKVAKNYPITEYYDIEDVLTSLGIGEAFVTALNEKGIPTPLVATLMRAPVTRMDILTEKEVNDVVKQSRLVDKYAENINRESAEELLMKKIAKAEEQAVTKENKKVSRSRTKKEESFFETMSKNTMVRQLGRTLTREITRGLLGVLGVK</sequence>
<name>A0A7L4UNW8_BALHA</name>
<feature type="domain" description="Helicase HerA-like C-terminal" evidence="1">
    <location>
        <begin position="32"/>
        <end position="506"/>
    </location>
</feature>
<reference evidence="2 3" key="1">
    <citation type="submission" date="2018-05" db="EMBL/GenBank/DDBJ databases">
        <title>Genomic Encyclopedia of Type Strains, Phase IV (KMG-IV): sequencing the most valuable type-strain genomes for metagenomic binning, comparative biology and taxonomic classification.</title>
        <authorList>
            <person name="Goeker M."/>
        </authorList>
    </citation>
    <scope>NUCLEOTIDE SEQUENCE [LARGE SCALE GENOMIC DNA]</scope>
    <source>
        <strain evidence="2 3">DSM 28579</strain>
    </source>
</reference>
<protein>
    <recommendedName>
        <fullName evidence="1">Helicase HerA-like C-terminal domain-containing protein</fullName>
    </recommendedName>
</protein>
<dbReference type="AlphaFoldDB" id="A0A7L4UNW8"/>
<dbReference type="Pfam" id="PF05872">
    <property type="entry name" value="HerA_C"/>
    <property type="match status" value="1"/>
</dbReference>
<organism evidence="2 3">
    <name type="scientific">Balneicella halophila</name>
    <dbReference type="NCBI Taxonomy" id="1537566"/>
    <lineage>
        <taxon>Bacteria</taxon>
        <taxon>Pseudomonadati</taxon>
        <taxon>Bacteroidota</taxon>
        <taxon>Bacteroidia</taxon>
        <taxon>Bacteroidales</taxon>
        <taxon>Balneicellaceae</taxon>
        <taxon>Balneicella</taxon>
    </lineage>
</organism>
<evidence type="ECO:0000259" key="1">
    <source>
        <dbReference type="Pfam" id="PF05872"/>
    </source>
</evidence>
<dbReference type="RefSeq" id="WP_116496379.1">
    <property type="nucleotide sequence ID" value="NZ_QENZ01000004.1"/>
</dbReference>
<comment type="caution">
    <text evidence="2">The sequence shown here is derived from an EMBL/GenBank/DDBJ whole genome shotgun (WGS) entry which is preliminary data.</text>
</comment>
<dbReference type="SUPFAM" id="SSF52540">
    <property type="entry name" value="P-loop containing nucleoside triphosphate hydrolases"/>
    <property type="match status" value="1"/>
</dbReference>
<dbReference type="InterPro" id="IPR027417">
    <property type="entry name" value="P-loop_NTPase"/>
</dbReference>
<proteinExistence type="predicted"/>
<dbReference type="Proteomes" id="UP000251835">
    <property type="component" value="Unassembled WGS sequence"/>
</dbReference>
<dbReference type="EMBL" id="QENZ01000004">
    <property type="protein sequence ID" value="PVX50825.1"/>
    <property type="molecule type" value="Genomic_DNA"/>
</dbReference>
<dbReference type="InterPro" id="IPR051162">
    <property type="entry name" value="T4SS_component"/>
</dbReference>